<comment type="similarity">
    <text evidence="1">Belongs to the peptidase S1C family.</text>
</comment>
<dbReference type="InterPro" id="IPR036034">
    <property type="entry name" value="PDZ_sf"/>
</dbReference>
<accession>A0A178WDX0</accession>
<comment type="caution">
    <text evidence="7">The sequence shown here is derived from an EMBL/GenBank/DDBJ whole genome shotgun (WGS) entry which is preliminary data.</text>
</comment>
<evidence type="ECO:0000313" key="7">
    <source>
        <dbReference type="EMBL" id="OAP16314.1"/>
    </source>
</evidence>
<keyword evidence="2" id="KW-0645">Protease</keyword>
<dbReference type="PRINTS" id="PR00834">
    <property type="entry name" value="PROTEASES2C"/>
</dbReference>
<dbReference type="Gene3D" id="2.30.42.10">
    <property type="match status" value="1"/>
</dbReference>
<sequence length="523" mass="58552">MLFRFLQTLARFCRFLLISVLGFRFSPLLLLGYVKLQDENKHNRESALASGTDAKQPEAAENVTSSSIDFAVNSVVKVFTVYSMPSVLQPWRNWPQQESGGSGFVISGKKILTNAHVVADHIFLQVRKHGSPTKYKAQVRAIGHECDLAILEIDNEEFWEDMIPLELGEIPSLDESVAVFGYPTGGDSVSITKGYVSRVEYTRYAHGGTTLLAIQTDAAINPGNSGGPAIIGNKMAGVAFQKDPSADNIGYIIPTPVIKHFLTGFEENGQYGGFCTLDISYQLMENSQLRNHFKMGPEMTGILINEINPLSDAYKRLRKDDIILAIDDVPIGNDAKVAFRNKERINFNHFVSMKKLDETVLLKVLRDGKEHEFHIMVKPVPPLVPGHQYDKLPSYYIFAGFVFVPLTQPYIDSTLICNCAIKFMPEKAGEQLVIISQVLADDINAGYTDFKNLKVIKVNGVQVENLKHLTELVETCWTEDLRLDLENEKVVVLNYANAKEATSLILELHRIPSANEYDYQWQS</sequence>
<evidence type="ECO:0000256" key="4">
    <source>
        <dbReference type="ARBA" id="ARBA00022825"/>
    </source>
</evidence>
<dbReference type="EMBL" id="LUHQ01000001">
    <property type="protein sequence ID" value="OAP16314.1"/>
    <property type="molecule type" value="Genomic_DNA"/>
</dbReference>
<keyword evidence="3" id="KW-0378">Hydrolase</keyword>
<dbReference type="InterPro" id="IPR043504">
    <property type="entry name" value="Peptidase_S1_PA_chymotrypsin"/>
</dbReference>
<organism evidence="7 8">
    <name type="scientific">Arabidopsis thaliana</name>
    <name type="common">Mouse-ear cress</name>
    <dbReference type="NCBI Taxonomy" id="3702"/>
    <lineage>
        <taxon>Eukaryota</taxon>
        <taxon>Viridiplantae</taxon>
        <taxon>Streptophyta</taxon>
        <taxon>Embryophyta</taxon>
        <taxon>Tracheophyta</taxon>
        <taxon>Spermatophyta</taxon>
        <taxon>Magnoliopsida</taxon>
        <taxon>eudicotyledons</taxon>
        <taxon>Gunneridae</taxon>
        <taxon>Pentapetalae</taxon>
        <taxon>rosids</taxon>
        <taxon>malvids</taxon>
        <taxon>Brassicales</taxon>
        <taxon>Brassicaceae</taxon>
        <taxon>Camelineae</taxon>
        <taxon>Arabidopsis</taxon>
    </lineage>
</organism>
<dbReference type="SUPFAM" id="SSF50494">
    <property type="entry name" value="Trypsin-like serine proteases"/>
    <property type="match status" value="1"/>
</dbReference>
<dbReference type="Pfam" id="PF17815">
    <property type="entry name" value="PDZ_3"/>
    <property type="match status" value="1"/>
</dbReference>
<dbReference type="GO" id="GO:0004252">
    <property type="term" value="F:serine-type endopeptidase activity"/>
    <property type="evidence" value="ECO:0007669"/>
    <property type="project" value="InterPro"/>
</dbReference>
<feature type="domain" description="Protease Do-like PDZ" evidence="6">
    <location>
        <begin position="384"/>
        <end position="514"/>
    </location>
</feature>
<dbReference type="Gene3D" id="2.40.10.10">
    <property type="entry name" value="Trypsin-like serine proteases"/>
    <property type="match status" value="2"/>
</dbReference>
<evidence type="ECO:0000313" key="8">
    <source>
        <dbReference type="Proteomes" id="UP000078284"/>
    </source>
</evidence>
<dbReference type="ExpressionAtlas" id="A0A178WDX0">
    <property type="expression patterns" value="baseline and differential"/>
</dbReference>
<dbReference type="InterPro" id="IPR046449">
    <property type="entry name" value="DEGP_PDZ_sf"/>
</dbReference>
<name>A0A178WDX0_ARATH</name>
<dbReference type="Gene3D" id="3.20.190.20">
    <property type="match status" value="1"/>
</dbReference>
<keyword evidence="5" id="KW-1133">Transmembrane helix</keyword>
<dbReference type="Pfam" id="PF13365">
    <property type="entry name" value="Trypsin_2"/>
    <property type="match status" value="1"/>
</dbReference>
<dbReference type="InterPro" id="IPR041517">
    <property type="entry name" value="DEGP_PDZ"/>
</dbReference>
<reference evidence="8" key="1">
    <citation type="journal article" date="2016" name="Proc. Natl. Acad. Sci. U.S.A.">
        <title>Chromosome-level assembly of Arabidopsis thaliana Ler reveals the extent of translocation and inversion polymorphisms.</title>
        <authorList>
            <person name="Zapata L."/>
            <person name="Ding J."/>
            <person name="Willing E.M."/>
            <person name="Hartwig B."/>
            <person name="Bezdan D."/>
            <person name="Jiao W.B."/>
            <person name="Patel V."/>
            <person name="Velikkakam James G."/>
            <person name="Koornneef M."/>
            <person name="Ossowski S."/>
            <person name="Schneeberger K."/>
        </authorList>
    </citation>
    <scope>NUCLEOTIDE SEQUENCE [LARGE SCALE GENOMIC DNA]</scope>
    <source>
        <strain evidence="8">cv. Landsberg erecta</strain>
    </source>
</reference>
<dbReference type="Proteomes" id="UP000078284">
    <property type="component" value="Chromosome 1"/>
</dbReference>
<dbReference type="PANTHER" id="PTHR45980:SF9">
    <property type="entry name" value="PROTEASE DO-LIKE 10, MITOCHONDRIAL-RELATED"/>
    <property type="match status" value="1"/>
</dbReference>
<evidence type="ECO:0000256" key="1">
    <source>
        <dbReference type="ARBA" id="ARBA00010541"/>
    </source>
</evidence>
<gene>
    <name evidence="7" type="ordered locus">AXX17_At1g59280</name>
</gene>
<evidence type="ECO:0000256" key="5">
    <source>
        <dbReference type="SAM" id="Phobius"/>
    </source>
</evidence>
<dbReference type="SUPFAM" id="SSF50156">
    <property type="entry name" value="PDZ domain-like"/>
    <property type="match status" value="1"/>
</dbReference>
<dbReference type="GO" id="GO:0006508">
    <property type="term" value="P:proteolysis"/>
    <property type="evidence" value="ECO:0007669"/>
    <property type="project" value="UniProtKB-KW"/>
</dbReference>
<protein>
    <submittedName>
        <fullName evidence="7">DegP4</fullName>
    </submittedName>
</protein>
<dbReference type="PANTHER" id="PTHR45980">
    <property type="match status" value="1"/>
</dbReference>
<dbReference type="InterPro" id="IPR009003">
    <property type="entry name" value="Peptidase_S1_PA"/>
</dbReference>
<evidence type="ECO:0000259" key="6">
    <source>
        <dbReference type="Pfam" id="PF17815"/>
    </source>
</evidence>
<keyword evidence="4" id="KW-0720">Serine protease</keyword>
<feature type="transmembrane region" description="Helical" evidence="5">
    <location>
        <begin position="12"/>
        <end position="34"/>
    </location>
</feature>
<keyword evidence="5" id="KW-0812">Transmembrane</keyword>
<proteinExistence type="inferred from homology"/>
<keyword evidence="5" id="KW-0472">Membrane</keyword>
<dbReference type="InterPro" id="IPR001940">
    <property type="entry name" value="Peptidase_S1C"/>
</dbReference>
<dbReference type="AlphaFoldDB" id="A0A178WDX0"/>
<evidence type="ECO:0000256" key="3">
    <source>
        <dbReference type="ARBA" id="ARBA00022801"/>
    </source>
</evidence>
<evidence type="ECO:0000256" key="2">
    <source>
        <dbReference type="ARBA" id="ARBA00022670"/>
    </source>
</evidence>